<dbReference type="Proteomes" id="UP000770661">
    <property type="component" value="Unassembled WGS sequence"/>
</dbReference>
<evidence type="ECO:0000256" key="2">
    <source>
        <dbReference type="ARBA" id="ARBA00022729"/>
    </source>
</evidence>
<keyword evidence="2" id="KW-0732">Signal</keyword>
<dbReference type="SUPFAM" id="SSF49899">
    <property type="entry name" value="Concanavalin A-like lectins/glucanases"/>
    <property type="match status" value="1"/>
</dbReference>
<dbReference type="GO" id="GO:0007155">
    <property type="term" value="P:cell adhesion"/>
    <property type="evidence" value="ECO:0007669"/>
    <property type="project" value="InterPro"/>
</dbReference>
<dbReference type="Gene3D" id="2.10.25.10">
    <property type="entry name" value="Laminin"/>
    <property type="match status" value="2"/>
</dbReference>
<protein>
    <submittedName>
        <fullName evidence="9">Thrombospondin-3</fullName>
    </submittedName>
</protein>
<keyword evidence="1" id="KW-0245">EGF-like domain</keyword>
<evidence type="ECO:0000256" key="7">
    <source>
        <dbReference type="SAM" id="MobiDB-lite"/>
    </source>
</evidence>
<dbReference type="SUPFAM" id="SSF103647">
    <property type="entry name" value="TSP type-3 repeat"/>
    <property type="match status" value="2"/>
</dbReference>
<organism evidence="9 10">
    <name type="scientific">Chionoecetes opilio</name>
    <name type="common">Atlantic snow crab</name>
    <name type="synonym">Cancer opilio</name>
    <dbReference type="NCBI Taxonomy" id="41210"/>
    <lineage>
        <taxon>Eukaryota</taxon>
        <taxon>Metazoa</taxon>
        <taxon>Ecdysozoa</taxon>
        <taxon>Arthropoda</taxon>
        <taxon>Crustacea</taxon>
        <taxon>Multicrustacea</taxon>
        <taxon>Malacostraca</taxon>
        <taxon>Eumalacostraca</taxon>
        <taxon>Eucarida</taxon>
        <taxon>Decapoda</taxon>
        <taxon>Pleocyemata</taxon>
        <taxon>Brachyura</taxon>
        <taxon>Eubrachyura</taxon>
        <taxon>Majoidea</taxon>
        <taxon>Majidae</taxon>
        <taxon>Chionoecetes</taxon>
    </lineage>
</organism>
<keyword evidence="5" id="KW-0325">Glycoprotein</keyword>
<dbReference type="EMBL" id="JACEEZ010004309">
    <property type="protein sequence ID" value="KAG0726504.1"/>
    <property type="molecule type" value="Genomic_DNA"/>
</dbReference>
<dbReference type="Gene3D" id="4.10.1080.10">
    <property type="entry name" value="TSP type-3 repeat"/>
    <property type="match status" value="2"/>
</dbReference>
<dbReference type="InterPro" id="IPR013320">
    <property type="entry name" value="ConA-like_dom_sf"/>
</dbReference>
<evidence type="ECO:0000313" key="10">
    <source>
        <dbReference type="Proteomes" id="UP000770661"/>
    </source>
</evidence>
<dbReference type="InterPro" id="IPR017897">
    <property type="entry name" value="Thrombospondin_3_rpt"/>
</dbReference>
<comment type="caution">
    <text evidence="9">The sequence shown here is derived from an EMBL/GenBank/DDBJ whole genome shotgun (WGS) entry which is preliminary data.</text>
</comment>
<dbReference type="PROSITE" id="PS51236">
    <property type="entry name" value="TSP_CTER"/>
    <property type="match status" value="1"/>
</dbReference>
<evidence type="ECO:0000259" key="8">
    <source>
        <dbReference type="PROSITE" id="PS51236"/>
    </source>
</evidence>
<dbReference type="PANTHER" id="PTHR10199">
    <property type="entry name" value="THROMBOSPONDIN"/>
    <property type="match status" value="1"/>
</dbReference>
<dbReference type="InterPro" id="IPR028974">
    <property type="entry name" value="TSP_type-3_rpt"/>
</dbReference>
<feature type="domain" description="TSP C-terminal" evidence="8">
    <location>
        <begin position="467"/>
        <end position="609"/>
    </location>
</feature>
<evidence type="ECO:0000256" key="5">
    <source>
        <dbReference type="ARBA" id="ARBA00023180"/>
    </source>
</evidence>
<proteinExistence type="predicted"/>
<evidence type="ECO:0000256" key="6">
    <source>
        <dbReference type="PROSITE-ProRule" id="PRU00634"/>
    </source>
</evidence>
<dbReference type="PROSITE" id="PS51234">
    <property type="entry name" value="TSP3"/>
    <property type="match status" value="1"/>
</dbReference>
<dbReference type="InterPro" id="IPR003367">
    <property type="entry name" value="Thrombospondin_3-like_rpt"/>
</dbReference>
<keyword evidence="3" id="KW-0677">Repeat</keyword>
<accession>A0A8J4YMG1</accession>
<dbReference type="Pfam" id="PF02412">
    <property type="entry name" value="TSP_3"/>
    <property type="match status" value="2"/>
</dbReference>
<dbReference type="InterPro" id="IPR008859">
    <property type="entry name" value="Thrombospondin_C"/>
</dbReference>
<feature type="repeat" description="TSP type-3" evidence="6">
    <location>
        <begin position="381"/>
        <end position="416"/>
    </location>
</feature>
<dbReference type="GO" id="GO:0005509">
    <property type="term" value="F:calcium ion binding"/>
    <property type="evidence" value="ECO:0007669"/>
    <property type="project" value="UniProtKB-UniRule"/>
</dbReference>
<dbReference type="GO" id="GO:0005576">
    <property type="term" value="C:extracellular region"/>
    <property type="evidence" value="ECO:0007669"/>
    <property type="project" value="InterPro"/>
</dbReference>
<sequence length="624" mass="68981">MPHRPRRRGPLVFLRNSPKQTPAPRGAVSKQAASPSPRGAPQWPAGKEKCDLAFPCDPRVRCTNLSPGFRCDSCRRDSRALWPAGRGTRFRSPELQRCYDIDECNNGRNGGCVDHSQCINHEARITAGNAGQALWGTRHPAAATGTGLCPDGKQCDVNADCVKPFGLDRYTCKCKVGWAGDVRPAALTVTLTAGQHYDLGCSDRRCRQDNCVVTPNSGQEDSDGETSAMLATMMRTTTVSSTARTTAPWCLIRPVRLPTPMVPMSRETRVTTARPSPTWTRRTTTRTGWANACDPDIDDDGILNRKDNCPYTPNPDQVDTDRDGFWATPVTIARRSETPCRRTATRTWSATCATPTTTAISKDGINNNLDNCPDVINSDQHDADNDGIGDECDPDADNDGIPNDRDNCFLVYNPDQRDSTTTARATYATEMQILTKWRTSLTIVPTTRRFTPQISGELEREGENELRTYQTVVLDPEGDSQIDPNWVIYNKGAEIVQTMNSDPGLAATPFRAVAEPGIQLKLVNSSTGPGPERPAQRRLEGKTAYRWLLLHRPKIGLIRLRIFEGENMVADSGNIFDDHLKGGRLGVFCFSQEMIIWSDLVYRCNDNVPEAIYNHCPQKSGAMF</sequence>
<evidence type="ECO:0000313" key="9">
    <source>
        <dbReference type="EMBL" id="KAG0726504.1"/>
    </source>
</evidence>
<evidence type="ECO:0000256" key="3">
    <source>
        <dbReference type="ARBA" id="ARBA00022737"/>
    </source>
</evidence>
<keyword evidence="10" id="KW-1185">Reference proteome</keyword>
<feature type="region of interest" description="Disordered" evidence="7">
    <location>
        <begin position="1"/>
        <end position="45"/>
    </location>
</feature>
<gene>
    <name evidence="9" type="primary">THBS3</name>
    <name evidence="9" type="ORF">GWK47_036401</name>
</gene>
<reference evidence="9" key="1">
    <citation type="submission" date="2020-07" db="EMBL/GenBank/DDBJ databases">
        <title>The High-quality genome of the commercially important snow crab, Chionoecetes opilio.</title>
        <authorList>
            <person name="Jeong J.-H."/>
            <person name="Ryu S."/>
        </authorList>
    </citation>
    <scope>NUCLEOTIDE SEQUENCE</scope>
    <source>
        <strain evidence="9">MADBK_172401_WGS</strain>
        <tissue evidence="9">Digestive gland</tissue>
    </source>
</reference>
<dbReference type="PANTHER" id="PTHR10199:SF100">
    <property type="entry name" value="THROMBOSPONDIN, ISOFORM A"/>
    <property type="match status" value="1"/>
</dbReference>
<dbReference type="Pfam" id="PF05735">
    <property type="entry name" value="TSP_C"/>
    <property type="match status" value="1"/>
</dbReference>
<evidence type="ECO:0000256" key="4">
    <source>
        <dbReference type="ARBA" id="ARBA00022837"/>
    </source>
</evidence>
<name>A0A8J4YMG1_CHIOP</name>
<dbReference type="Gene3D" id="2.60.120.200">
    <property type="match status" value="2"/>
</dbReference>
<evidence type="ECO:0000256" key="1">
    <source>
        <dbReference type="ARBA" id="ARBA00022536"/>
    </source>
</evidence>
<dbReference type="OrthoDB" id="14563at2759"/>
<dbReference type="AlphaFoldDB" id="A0A8J4YMG1"/>
<keyword evidence="4 6" id="KW-0106">Calcium</keyword>